<gene>
    <name evidence="2" type="ORF">GQ55_6G179600</name>
</gene>
<evidence type="ECO:0000313" key="2">
    <source>
        <dbReference type="EMBL" id="PUZ51373.1"/>
    </source>
</evidence>
<evidence type="ECO:0000313" key="3">
    <source>
        <dbReference type="Proteomes" id="UP000244336"/>
    </source>
</evidence>
<keyword evidence="3" id="KW-1185">Reference proteome</keyword>
<name>A0A2T7D753_9POAL</name>
<dbReference type="Gramene" id="PUZ51373">
    <property type="protein sequence ID" value="PUZ51373"/>
    <property type="gene ID" value="GQ55_6G179600"/>
</dbReference>
<protein>
    <submittedName>
        <fullName evidence="2">Uncharacterized protein</fullName>
    </submittedName>
</protein>
<sequence length="80" mass="8671">MLAVRLSMGCGGLAAASGRCDEGGADPPLRLPPRRRGSLAAMMRSTKLLRSCNGRSTASARRPWTRATWPRERCTNRAQS</sequence>
<proteinExistence type="predicted"/>
<feature type="compositionally biased region" description="Basic and acidic residues" evidence="1">
    <location>
        <begin position="69"/>
        <end position="80"/>
    </location>
</feature>
<evidence type="ECO:0000256" key="1">
    <source>
        <dbReference type="SAM" id="MobiDB-lite"/>
    </source>
</evidence>
<accession>A0A2T7D753</accession>
<reference evidence="2 3" key="1">
    <citation type="submission" date="2018-04" db="EMBL/GenBank/DDBJ databases">
        <title>WGS assembly of Panicum hallii var. hallii HAL2.</title>
        <authorList>
            <person name="Lovell J."/>
            <person name="Jenkins J."/>
            <person name="Lowry D."/>
            <person name="Mamidi S."/>
            <person name="Sreedasyam A."/>
            <person name="Weng X."/>
            <person name="Barry K."/>
            <person name="Bonette J."/>
            <person name="Campitelli B."/>
            <person name="Daum C."/>
            <person name="Gordon S."/>
            <person name="Gould B."/>
            <person name="Lipzen A."/>
            <person name="MacQueen A."/>
            <person name="Palacio-Mejia J."/>
            <person name="Plott C."/>
            <person name="Shakirov E."/>
            <person name="Shu S."/>
            <person name="Yoshinaga Y."/>
            <person name="Zane M."/>
            <person name="Rokhsar D."/>
            <person name="Grimwood J."/>
            <person name="Schmutz J."/>
            <person name="Juenger T."/>
        </authorList>
    </citation>
    <scope>NUCLEOTIDE SEQUENCE [LARGE SCALE GENOMIC DNA]</scope>
    <source>
        <strain evidence="3">cv. HAL2</strain>
    </source>
</reference>
<feature type="region of interest" description="Disordered" evidence="1">
    <location>
        <begin position="50"/>
        <end position="80"/>
    </location>
</feature>
<organism evidence="2 3">
    <name type="scientific">Panicum hallii var. hallii</name>
    <dbReference type="NCBI Taxonomy" id="1504633"/>
    <lineage>
        <taxon>Eukaryota</taxon>
        <taxon>Viridiplantae</taxon>
        <taxon>Streptophyta</taxon>
        <taxon>Embryophyta</taxon>
        <taxon>Tracheophyta</taxon>
        <taxon>Spermatophyta</taxon>
        <taxon>Magnoliopsida</taxon>
        <taxon>Liliopsida</taxon>
        <taxon>Poales</taxon>
        <taxon>Poaceae</taxon>
        <taxon>PACMAD clade</taxon>
        <taxon>Panicoideae</taxon>
        <taxon>Panicodae</taxon>
        <taxon>Paniceae</taxon>
        <taxon>Panicinae</taxon>
        <taxon>Panicum</taxon>
        <taxon>Panicum sect. Panicum</taxon>
    </lineage>
</organism>
<dbReference type="EMBL" id="CM009754">
    <property type="protein sequence ID" value="PUZ51373.1"/>
    <property type="molecule type" value="Genomic_DNA"/>
</dbReference>
<dbReference type="AlphaFoldDB" id="A0A2T7D753"/>
<dbReference type="Proteomes" id="UP000244336">
    <property type="component" value="Chromosome 6"/>
</dbReference>